<comment type="function">
    <text evidence="9">Catalyzes 2 different reactions between oxygene and the acireductone 1,2-dihydroxy-3-keto-5-methylthiopentene (DHK-MTPene) depending upon the metal bound in the active site. Fe-containing acireductone dioxygenase (Fe-ARD) produces formate and 2-keto-4-methylthiobutyrate (KMTB), the alpha-ketoacid precursor of methionine in the methionine recycle pathway. Ni-containing acireductone dioxygenase (Ni-ARD) produces methylthiopropionate, carbon monoxide and formate, and does not lie on the methionine recycle pathway.</text>
</comment>
<dbReference type="PANTHER" id="PTHR23418:SF0">
    <property type="entry name" value="ACIREDUCTONE DIOXYGENASE"/>
    <property type="match status" value="1"/>
</dbReference>
<dbReference type="HAMAP" id="MF_01682">
    <property type="entry name" value="Salvage_MtnD"/>
    <property type="match status" value="1"/>
</dbReference>
<feature type="binding site" evidence="9">
    <location>
        <position position="101"/>
    </location>
    <ligand>
        <name>Ni(2+)</name>
        <dbReference type="ChEBI" id="CHEBI:49786"/>
    </ligand>
</feature>
<keyword evidence="4 9" id="KW-0479">Metal-binding</keyword>
<dbReference type="CDD" id="cd02232">
    <property type="entry name" value="cupin_ARD"/>
    <property type="match status" value="1"/>
</dbReference>
<comment type="pathway">
    <text evidence="9">Amino-acid biosynthesis; L-methionine biosynthesis via salvage pathway; L-methionine from S-methyl-5-thio-alpha-D-ribose 1-phosphate: step 5/6.</text>
</comment>
<dbReference type="Pfam" id="PF03079">
    <property type="entry name" value="ARD"/>
    <property type="match status" value="1"/>
</dbReference>
<dbReference type="UniPathway" id="UPA00904">
    <property type="reaction ID" value="UER00878"/>
</dbReference>
<keyword evidence="3 9" id="KW-0028">Amino-acid biosynthesis</keyword>
<dbReference type="Gene3D" id="2.60.120.10">
    <property type="entry name" value="Jelly Rolls"/>
    <property type="match status" value="1"/>
</dbReference>
<keyword evidence="12" id="KW-1185">Reference proteome</keyword>
<organism evidence="11 12">
    <name type="scientific">Persephonella hydrogeniphila</name>
    <dbReference type="NCBI Taxonomy" id="198703"/>
    <lineage>
        <taxon>Bacteria</taxon>
        <taxon>Pseudomonadati</taxon>
        <taxon>Aquificota</taxon>
        <taxon>Aquificia</taxon>
        <taxon>Aquificales</taxon>
        <taxon>Hydrogenothermaceae</taxon>
        <taxon>Persephonella</taxon>
    </lineage>
</organism>
<evidence type="ECO:0000313" key="12">
    <source>
        <dbReference type="Proteomes" id="UP000219036"/>
    </source>
</evidence>
<dbReference type="PANTHER" id="PTHR23418">
    <property type="entry name" value="ACIREDUCTONE DIOXYGENASE"/>
    <property type="match status" value="1"/>
</dbReference>
<evidence type="ECO:0000256" key="9">
    <source>
        <dbReference type="HAMAP-Rule" id="MF_01682"/>
    </source>
</evidence>
<evidence type="ECO:0000256" key="7">
    <source>
        <dbReference type="ARBA" id="ARBA00023004"/>
    </source>
</evidence>
<dbReference type="GO" id="GO:0005506">
    <property type="term" value="F:iron ion binding"/>
    <property type="evidence" value="ECO:0007669"/>
    <property type="project" value="UniProtKB-UniRule"/>
</dbReference>
<feature type="site" description="May play a role in metal incorporation in vivo" evidence="9">
    <location>
        <position position="98"/>
    </location>
</feature>
<feature type="binding site" evidence="9">
    <location>
        <position position="101"/>
    </location>
    <ligand>
        <name>Fe(2+)</name>
        <dbReference type="ChEBI" id="CHEBI:29033"/>
    </ligand>
</feature>
<evidence type="ECO:0000256" key="4">
    <source>
        <dbReference type="ARBA" id="ARBA00022723"/>
    </source>
</evidence>
<feature type="binding site" evidence="9">
    <location>
        <position position="105"/>
    </location>
    <ligand>
        <name>Fe(2+)</name>
        <dbReference type="ChEBI" id="CHEBI:29033"/>
    </ligand>
</feature>
<evidence type="ECO:0000313" key="11">
    <source>
        <dbReference type="EMBL" id="SNZ09866.1"/>
    </source>
</evidence>
<dbReference type="AlphaFoldDB" id="A0A285NPU8"/>
<dbReference type="RefSeq" id="WP_097000800.1">
    <property type="nucleotide sequence ID" value="NZ_OBEI01000008.1"/>
</dbReference>
<dbReference type="InterPro" id="IPR023956">
    <property type="entry name" value="ARD_bac"/>
</dbReference>
<feature type="site" description="May play a role in transmitting local conformational changes" evidence="9">
    <location>
        <position position="104"/>
    </location>
</feature>
<gene>
    <name evidence="9" type="primary">mtnD</name>
    <name evidence="11" type="ORF">SAMN06265182_1639</name>
</gene>
<feature type="binding site" evidence="9">
    <location>
        <position position="99"/>
    </location>
    <ligand>
        <name>Fe(2+)</name>
        <dbReference type="ChEBI" id="CHEBI:29033"/>
    </ligand>
</feature>
<comment type="subunit">
    <text evidence="9">Monomer.</text>
</comment>
<dbReference type="EC" id="1.13.11.53" evidence="9"/>
<dbReference type="InterPro" id="IPR011051">
    <property type="entry name" value="RmlC_Cupin_sf"/>
</dbReference>
<dbReference type="Proteomes" id="UP000219036">
    <property type="component" value="Unassembled WGS sequence"/>
</dbReference>
<evidence type="ECO:0000256" key="3">
    <source>
        <dbReference type="ARBA" id="ARBA00022605"/>
    </source>
</evidence>
<evidence type="ECO:0000256" key="2">
    <source>
        <dbReference type="ARBA" id="ARBA00022596"/>
    </source>
</evidence>
<dbReference type="GO" id="GO:0010308">
    <property type="term" value="F:acireductone dioxygenase (Ni2+-requiring) activity"/>
    <property type="evidence" value="ECO:0007669"/>
    <property type="project" value="UniProtKB-UniRule"/>
</dbReference>
<dbReference type="InterPro" id="IPR014710">
    <property type="entry name" value="RmlC-like_jellyroll"/>
</dbReference>
<proteinExistence type="inferred from homology"/>
<comment type="cofactor">
    <cofactor evidence="9">
        <name>Ni(2+)</name>
        <dbReference type="ChEBI" id="CHEBI:49786"/>
    </cofactor>
    <text evidence="9">Binds 1 nickel ion per monomer.</text>
</comment>
<comment type="catalytic activity">
    <reaction evidence="1 9">
        <text>1,2-dihydroxy-5-(methylsulfanyl)pent-1-en-3-one + O2 = 4-methylsulfanyl-2-oxobutanoate + formate + 2 H(+)</text>
        <dbReference type="Rhea" id="RHEA:24504"/>
        <dbReference type="ChEBI" id="CHEBI:15378"/>
        <dbReference type="ChEBI" id="CHEBI:15379"/>
        <dbReference type="ChEBI" id="CHEBI:15740"/>
        <dbReference type="ChEBI" id="CHEBI:16723"/>
        <dbReference type="ChEBI" id="CHEBI:49252"/>
        <dbReference type="EC" id="1.13.11.54"/>
    </reaction>
</comment>
<keyword evidence="8 9" id="KW-0486">Methionine biosynthesis</keyword>
<keyword evidence="10" id="KW-0175">Coiled coil</keyword>
<feature type="coiled-coil region" evidence="10">
    <location>
        <begin position="43"/>
        <end position="77"/>
    </location>
</feature>
<feature type="binding site" evidence="9">
    <location>
        <position position="143"/>
    </location>
    <ligand>
        <name>Fe(2+)</name>
        <dbReference type="ChEBI" id="CHEBI:29033"/>
    </ligand>
</feature>
<sequence>MAKLVFRGSGKVIENPEEIKKFLKKYGVIYDRWGVERLPENLRENYELSEEEQRAIIDAYREELEKLKKEKGYITEDIVVLSEKTPNLEQLMTKFKREHHHTDDEVRFVVDGSGIFPVKIEGEIVEIHVGAGDLIVVPAGARHWFELDEQRKIKCIRVFKTPAGWEAIYNENEKATMND</sequence>
<dbReference type="GO" id="GO:0010309">
    <property type="term" value="F:acireductone dioxygenase [iron(II)-requiring] activity"/>
    <property type="evidence" value="ECO:0007669"/>
    <property type="project" value="UniProtKB-UniRule"/>
</dbReference>
<keyword evidence="7 9" id="KW-0408">Iron</keyword>
<evidence type="ECO:0000256" key="8">
    <source>
        <dbReference type="ARBA" id="ARBA00023167"/>
    </source>
</evidence>
<dbReference type="SUPFAM" id="SSF51182">
    <property type="entry name" value="RmlC-like cupins"/>
    <property type="match status" value="1"/>
</dbReference>
<dbReference type="EC" id="1.13.11.54" evidence="9"/>
<dbReference type="InterPro" id="IPR004313">
    <property type="entry name" value="ARD"/>
</dbReference>
<evidence type="ECO:0000256" key="10">
    <source>
        <dbReference type="SAM" id="Coils"/>
    </source>
</evidence>
<keyword evidence="5 9" id="KW-0223">Dioxygenase</keyword>
<name>A0A285NPU8_9AQUI</name>
<evidence type="ECO:0000256" key="6">
    <source>
        <dbReference type="ARBA" id="ARBA00023002"/>
    </source>
</evidence>
<feature type="binding site" evidence="9">
    <location>
        <position position="143"/>
    </location>
    <ligand>
        <name>Ni(2+)</name>
        <dbReference type="ChEBI" id="CHEBI:49786"/>
    </ligand>
</feature>
<evidence type="ECO:0000256" key="1">
    <source>
        <dbReference type="ARBA" id="ARBA00000428"/>
    </source>
</evidence>
<reference evidence="12" key="1">
    <citation type="submission" date="2017-09" db="EMBL/GenBank/DDBJ databases">
        <authorList>
            <person name="Varghese N."/>
            <person name="Submissions S."/>
        </authorList>
    </citation>
    <scope>NUCLEOTIDE SEQUENCE [LARGE SCALE GENOMIC DNA]</scope>
    <source>
        <strain evidence="12">DSM 15103</strain>
    </source>
</reference>
<comment type="similarity">
    <text evidence="9">Belongs to the acireductone dioxygenase (ARD) family.</text>
</comment>
<dbReference type="OrthoDB" id="9795636at2"/>
<dbReference type="EMBL" id="OBEI01000008">
    <property type="protein sequence ID" value="SNZ09866.1"/>
    <property type="molecule type" value="Genomic_DNA"/>
</dbReference>
<evidence type="ECO:0000256" key="5">
    <source>
        <dbReference type="ARBA" id="ARBA00022964"/>
    </source>
</evidence>
<feature type="binding site" evidence="9">
    <location>
        <position position="99"/>
    </location>
    <ligand>
        <name>Ni(2+)</name>
        <dbReference type="ChEBI" id="CHEBI:49786"/>
    </ligand>
</feature>
<feature type="binding site" evidence="9">
    <location>
        <position position="105"/>
    </location>
    <ligand>
        <name>Ni(2+)</name>
        <dbReference type="ChEBI" id="CHEBI:49786"/>
    </ligand>
</feature>
<keyword evidence="2 9" id="KW-0533">Nickel</keyword>
<comment type="catalytic activity">
    <reaction evidence="9">
        <text>1,2-dihydroxy-5-(methylsulfanyl)pent-1-en-3-one + O2 = 3-(methylsulfanyl)propanoate + CO + formate + 2 H(+)</text>
        <dbReference type="Rhea" id="RHEA:14161"/>
        <dbReference type="ChEBI" id="CHEBI:15378"/>
        <dbReference type="ChEBI" id="CHEBI:15379"/>
        <dbReference type="ChEBI" id="CHEBI:15740"/>
        <dbReference type="ChEBI" id="CHEBI:17245"/>
        <dbReference type="ChEBI" id="CHEBI:49016"/>
        <dbReference type="ChEBI" id="CHEBI:49252"/>
        <dbReference type="EC" id="1.13.11.53"/>
    </reaction>
</comment>
<dbReference type="GO" id="GO:0019284">
    <property type="term" value="P:L-methionine salvage from S-adenosylmethionine"/>
    <property type="evidence" value="ECO:0007669"/>
    <property type="project" value="InterPro"/>
</dbReference>
<accession>A0A285NPU8</accession>
<dbReference type="GO" id="GO:0016151">
    <property type="term" value="F:nickel cation binding"/>
    <property type="evidence" value="ECO:0007669"/>
    <property type="project" value="UniProtKB-UniRule"/>
</dbReference>
<feature type="site" description="Important to generate the dianion" evidence="9">
    <location>
        <position position="107"/>
    </location>
</feature>
<comment type="cofactor">
    <cofactor evidence="9">
        <name>Fe(2+)</name>
        <dbReference type="ChEBI" id="CHEBI:29033"/>
    </cofactor>
    <text evidence="9">Binds 1 Fe(2+) cation per monomer.</text>
</comment>
<protein>
    <recommendedName>
        <fullName evidence="9">Acireductone dioxygenase</fullName>
    </recommendedName>
    <alternativeName>
        <fullName evidence="9">1,2-dihydroxy-3-keto-5-methylthiopentene dioxygenase</fullName>
        <shortName evidence="9">DHK-MTPene dioxygenase</shortName>
    </alternativeName>
    <alternativeName>
        <fullName evidence="9">Acireductone dioxygenase (Fe(2+)-requiring)</fullName>
        <shortName evidence="9">ARD'</shortName>
        <shortName evidence="9">Fe-ARD</shortName>
        <ecNumber evidence="9">1.13.11.54</ecNumber>
    </alternativeName>
    <alternativeName>
        <fullName evidence="9">Acireductone dioxygenase (Ni(2+)-requiring)</fullName>
        <shortName evidence="9">ARD</shortName>
        <shortName evidence="9">Ni-ARD</shortName>
        <ecNumber evidence="9">1.13.11.53</ecNumber>
    </alternativeName>
</protein>
<keyword evidence="6 9" id="KW-0560">Oxidoreductase</keyword>
<dbReference type="GO" id="GO:0019509">
    <property type="term" value="P:L-methionine salvage from methylthioadenosine"/>
    <property type="evidence" value="ECO:0007669"/>
    <property type="project" value="UniProtKB-UniRule"/>
</dbReference>